<dbReference type="InterPro" id="IPR032528">
    <property type="entry name" value="Ribosom_S30AE_C"/>
</dbReference>
<comment type="caution">
    <text evidence="6">The sequence shown here is derived from an EMBL/GenBank/DDBJ whole genome shotgun (WGS) entry which is preliminary data.</text>
</comment>
<dbReference type="InterPro" id="IPR050574">
    <property type="entry name" value="HPF/YfiA_ribosome-assoc"/>
</dbReference>
<dbReference type="EMBL" id="VLLC01000001">
    <property type="protein sequence ID" value="TWI77298.1"/>
    <property type="molecule type" value="Genomic_DNA"/>
</dbReference>
<dbReference type="InterPro" id="IPR036567">
    <property type="entry name" value="RHF-like"/>
</dbReference>
<dbReference type="GO" id="GO:0043024">
    <property type="term" value="F:ribosomal small subunit binding"/>
    <property type="evidence" value="ECO:0007669"/>
    <property type="project" value="TreeGrafter"/>
</dbReference>
<organism evidence="6 7">
    <name type="scientific">Desulfobotulus alkaliphilus</name>
    <dbReference type="NCBI Taxonomy" id="622671"/>
    <lineage>
        <taxon>Bacteria</taxon>
        <taxon>Pseudomonadati</taxon>
        <taxon>Thermodesulfobacteriota</taxon>
        <taxon>Desulfobacteria</taxon>
        <taxon>Desulfobacterales</taxon>
        <taxon>Desulfobacteraceae</taxon>
        <taxon>Desulfobotulus</taxon>
    </lineage>
</organism>
<gene>
    <name evidence="4" type="primary">hpf</name>
    <name evidence="6" type="ORF">LZ24_00098</name>
</gene>
<dbReference type="HAMAP" id="MF_00839">
    <property type="entry name" value="HPF"/>
    <property type="match status" value="1"/>
</dbReference>
<dbReference type="Gene3D" id="3.30.160.100">
    <property type="entry name" value="Ribosome hibernation promotion factor-like"/>
    <property type="match status" value="1"/>
</dbReference>
<comment type="subunit">
    <text evidence="4">Interacts with 100S ribosomes.</text>
</comment>
<dbReference type="InterPro" id="IPR034694">
    <property type="entry name" value="HPF_long/plastid"/>
</dbReference>
<dbReference type="SUPFAM" id="SSF69754">
    <property type="entry name" value="Ribosome binding protein Y (YfiA homologue)"/>
    <property type="match status" value="1"/>
</dbReference>
<reference evidence="6 7" key="1">
    <citation type="submission" date="2019-07" db="EMBL/GenBank/DDBJ databases">
        <title>Genome sequencing of 100 strains of the haloalkaliphilic chemolithoautotrophic sulfur-oxidizing bacterium Thioalkalivibrio.</title>
        <authorList>
            <person name="Muyzer G."/>
        </authorList>
    </citation>
    <scope>NUCLEOTIDE SEQUENCE [LARGE SCALE GENOMIC DNA]</scope>
    <source>
        <strain evidence="6 7">ASO4-4</strain>
    </source>
</reference>
<evidence type="ECO:0000256" key="2">
    <source>
        <dbReference type="ARBA" id="ARBA00038695"/>
    </source>
</evidence>
<dbReference type="GO" id="GO:0045900">
    <property type="term" value="P:negative regulation of translational elongation"/>
    <property type="evidence" value="ECO:0007669"/>
    <property type="project" value="TreeGrafter"/>
</dbReference>
<keyword evidence="7" id="KW-1185">Reference proteome</keyword>
<proteinExistence type="inferred from homology"/>
<evidence type="ECO:0000313" key="7">
    <source>
        <dbReference type="Proteomes" id="UP000318307"/>
    </source>
</evidence>
<name>A0A562S7P6_9BACT</name>
<evidence type="ECO:0000256" key="1">
    <source>
        <dbReference type="ARBA" id="ARBA00022845"/>
    </source>
</evidence>
<dbReference type="Pfam" id="PF02482">
    <property type="entry name" value="Ribosomal_S30AE"/>
    <property type="match status" value="1"/>
</dbReference>
<comment type="subcellular location">
    <subcellularLocation>
        <location evidence="4">Cytoplasm</location>
    </subcellularLocation>
</comment>
<dbReference type="InterPro" id="IPR003489">
    <property type="entry name" value="RHF/RaiA"/>
</dbReference>
<dbReference type="Gene3D" id="3.30.505.50">
    <property type="entry name" value="Sigma 54 modulation/S30EA ribosomal protein, C-terminal domain"/>
    <property type="match status" value="1"/>
</dbReference>
<comment type="function">
    <text evidence="4">Required for dimerization of active 70S ribosomes into 100S ribosomes in stationary phase; 100S ribosomes are translationally inactive and sometimes present during exponential growth.</text>
</comment>
<dbReference type="PANTHER" id="PTHR33231:SF1">
    <property type="entry name" value="30S RIBOSOMAL PROTEIN"/>
    <property type="match status" value="1"/>
</dbReference>
<evidence type="ECO:0000259" key="5">
    <source>
        <dbReference type="Pfam" id="PF16321"/>
    </source>
</evidence>
<comment type="subunit">
    <text evidence="2">Associates exclusively with 100S ribosomes, which are dimers of 70S ribosomes.</text>
</comment>
<dbReference type="GO" id="GO:0022627">
    <property type="term" value="C:cytosolic small ribosomal subunit"/>
    <property type="evidence" value="ECO:0007669"/>
    <property type="project" value="TreeGrafter"/>
</dbReference>
<dbReference type="OrthoDB" id="9794975at2"/>
<protein>
    <recommendedName>
        <fullName evidence="3 4">Ribosome hibernation promoting factor</fullName>
        <shortName evidence="4">HPF</shortName>
    </recommendedName>
</protein>
<evidence type="ECO:0000256" key="4">
    <source>
        <dbReference type="HAMAP-Rule" id="MF_00839"/>
    </source>
</evidence>
<dbReference type="InterPro" id="IPR038416">
    <property type="entry name" value="Ribosom_S30AE_C_sf"/>
</dbReference>
<comment type="similarity">
    <text evidence="4">Belongs to the HPF/YfiA ribosome-associated protein family. Long HPF subfamily.</text>
</comment>
<feature type="domain" description="Sigma 54 modulation/S30EA ribosomal protein C-terminal" evidence="5">
    <location>
        <begin position="138"/>
        <end position="184"/>
    </location>
</feature>
<dbReference type="RefSeq" id="WP_144681203.1">
    <property type="nucleotide sequence ID" value="NZ_VLLC01000001.1"/>
</dbReference>
<keyword evidence="4" id="KW-0963">Cytoplasm</keyword>
<dbReference type="Pfam" id="PF16321">
    <property type="entry name" value="Ribosom_S30AE_C"/>
    <property type="match status" value="1"/>
</dbReference>
<dbReference type="AlphaFoldDB" id="A0A562S7P6"/>
<sequence length="189" mass="21254">MKTSVTFKNIEPSEALKDYATSKLSRLDKHFDGPAEAQVVLSVEKIRHIVDVRITCDRLNLQATEETENMYAALDLVVDKLKNQIRRTKEKTREKRPVSKGGIKGAEAAMAVAESIREADEDALHPETAKDTGFVIESMPFKPMDAEEAAMQLKISDRDFIVYTDARTEQVNVVYRRKDGDLGLIQPMA</sequence>
<dbReference type="Proteomes" id="UP000318307">
    <property type="component" value="Unassembled WGS sequence"/>
</dbReference>
<evidence type="ECO:0000313" key="6">
    <source>
        <dbReference type="EMBL" id="TWI77298.1"/>
    </source>
</evidence>
<dbReference type="CDD" id="cd00552">
    <property type="entry name" value="RaiA"/>
    <property type="match status" value="1"/>
</dbReference>
<dbReference type="NCBIfam" id="TIGR00741">
    <property type="entry name" value="yfiA"/>
    <property type="match status" value="1"/>
</dbReference>
<accession>A0A562S7P6</accession>
<keyword evidence="1 4" id="KW-0810">Translation regulation</keyword>
<evidence type="ECO:0000256" key="3">
    <source>
        <dbReference type="ARBA" id="ARBA00041148"/>
    </source>
</evidence>
<dbReference type="PANTHER" id="PTHR33231">
    <property type="entry name" value="30S RIBOSOMAL PROTEIN"/>
    <property type="match status" value="1"/>
</dbReference>